<keyword evidence="2" id="KW-1185">Reference proteome</keyword>
<dbReference type="EMBL" id="CM038913">
    <property type="protein sequence ID" value="KAH9556701.1"/>
    <property type="molecule type" value="Genomic_DNA"/>
</dbReference>
<proteinExistence type="predicted"/>
<reference evidence="2" key="1">
    <citation type="journal article" date="2022" name="New Phytol.">
        <title>Phylogenomic structure and speciation in an emerging model: the Sphagnum magellanicum complex (Bryophyta).</title>
        <authorList>
            <person name="Shaw A.J."/>
            <person name="Piatkowski B."/>
            <person name="Duffy A.M."/>
            <person name="Aguero B."/>
            <person name="Imwattana K."/>
            <person name="Nieto-Lugilde M."/>
            <person name="Healey A."/>
            <person name="Weston D.J."/>
            <person name="Patel M.N."/>
            <person name="Schmutz J."/>
            <person name="Grimwood J."/>
            <person name="Yavitt J.B."/>
            <person name="Hassel K."/>
            <person name="Stenoien H.K."/>
            <person name="Flatberg K.I."/>
            <person name="Bickford C.P."/>
            <person name="Hicks K.A."/>
        </authorList>
    </citation>
    <scope>NUCLEOTIDE SEQUENCE [LARGE SCALE GENOMIC DNA]</scope>
</reference>
<evidence type="ECO:0000313" key="1">
    <source>
        <dbReference type="EMBL" id="KAH9556701.1"/>
    </source>
</evidence>
<comment type="caution">
    <text evidence="1">The sequence shown here is derived from an EMBL/GenBank/DDBJ whole genome shotgun (WGS) entry which is preliminary data.</text>
</comment>
<evidence type="ECO:0000313" key="2">
    <source>
        <dbReference type="Proteomes" id="UP000828922"/>
    </source>
</evidence>
<sequence>MQDLDGQKRTLTLNSGFFVFLLCPRLFCVRQGEEEREASSLAMDFVVPRFVARIQIQAVNSCSNSAKSAHNKDRVLNTQKFAEKSNSKLVGSREREGGVRACVRAEAKSSLRKIPPNSYSV</sequence>
<name>A0ACB8HKF2_9BRYO</name>
<protein>
    <submittedName>
        <fullName evidence="1">Uncharacterized protein</fullName>
    </submittedName>
</protein>
<dbReference type="Proteomes" id="UP000828922">
    <property type="component" value="Linkage Group LG07"/>
</dbReference>
<accession>A0ACB8HKF2</accession>
<organism evidence="1 2">
    <name type="scientific">Sphagnum magellanicum</name>
    <dbReference type="NCBI Taxonomy" id="128215"/>
    <lineage>
        <taxon>Eukaryota</taxon>
        <taxon>Viridiplantae</taxon>
        <taxon>Streptophyta</taxon>
        <taxon>Embryophyta</taxon>
        <taxon>Bryophyta</taxon>
        <taxon>Sphagnophytina</taxon>
        <taxon>Sphagnopsida</taxon>
        <taxon>Sphagnales</taxon>
        <taxon>Sphagnaceae</taxon>
        <taxon>Sphagnum</taxon>
    </lineage>
</organism>
<gene>
    <name evidence="1" type="ORF">CY35_07G044200</name>
</gene>